<comment type="caution">
    <text evidence="1">The sequence shown here is derived from an EMBL/GenBank/DDBJ whole genome shotgun (WGS) entry which is preliminary data.</text>
</comment>
<name>A0A392SZE3_9FABA</name>
<reference evidence="1 2" key="1">
    <citation type="journal article" date="2018" name="Front. Plant Sci.">
        <title>Red Clover (Trifolium pratense) and Zigzag Clover (T. medium) - A Picture of Genomic Similarities and Differences.</title>
        <authorList>
            <person name="Dluhosova J."/>
            <person name="Istvanek J."/>
            <person name="Nedelnik J."/>
            <person name="Repkova J."/>
        </authorList>
    </citation>
    <scope>NUCLEOTIDE SEQUENCE [LARGE SCALE GENOMIC DNA]</scope>
    <source>
        <strain evidence="2">cv. 10/8</strain>
        <tissue evidence="1">Leaf</tissue>
    </source>
</reference>
<evidence type="ECO:0000313" key="1">
    <source>
        <dbReference type="EMBL" id="MCI54079.1"/>
    </source>
</evidence>
<organism evidence="1 2">
    <name type="scientific">Trifolium medium</name>
    <dbReference type="NCBI Taxonomy" id="97028"/>
    <lineage>
        <taxon>Eukaryota</taxon>
        <taxon>Viridiplantae</taxon>
        <taxon>Streptophyta</taxon>
        <taxon>Embryophyta</taxon>
        <taxon>Tracheophyta</taxon>
        <taxon>Spermatophyta</taxon>
        <taxon>Magnoliopsida</taxon>
        <taxon>eudicotyledons</taxon>
        <taxon>Gunneridae</taxon>
        <taxon>Pentapetalae</taxon>
        <taxon>rosids</taxon>
        <taxon>fabids</taxon>
        <taxon>Fabales</taxon>
        <taxon>Fabaceae</taxon>
        <taxon>Papilionoideae</taxon>
        <taxon>50 kb inversion clade</taxon>
        <taxon>NPAAA clade</taxon>
        <taxon>Hologalegina</taxon>
        <taxon>IRL clade</taxon>
        <taxon>Trifolieae</taxon>
        <taxon>Trifolium</taxon>
    </lineage>
</organism>
<proteinExistence type="predicted"/>
<evidence type="ECO:0000313" key="2">
    <source>
        <dbReference type="Proteomes" id="UP000265520"/>
    </source>
</evidence>
<sequence>MRRRFFGGCWCCDEVVASSLDAFSFLLDIFCFSDEFLAWFFSFGLYCWYGWVEVVDFVCDWPSSIRDSLTGYKSVEICRILF</sequence>
<keyword evidence="2" id="KW-1185">Reference proteome</keyword>
<protein>
    <submittedName>
        <fullName evidence="1">Uncharacterized protein</fullName>
    </submittedName>
</protein>
<accession>A0A392SZE3</accession>
<dbReference type="Proteomes" id="UP000265520">
    <property type="component" value="Unassembled WGS sequence"/>
</dbReference>
<dbReference type="AlphaFoldDB" id="A0A392SZE3"/>
<dbReference type="EMBL" id="LXQA010473909">
    <property type="protein sequence ID" value="MCI54079.1"/>
    <property type="molecule type" value="Genomic_DNA"/>
</dbReference>